<dbReference type="PANTHER" id="PTHR30244:SF34">
    <property type="entry name" value="DTDP-4-AMINO-4,6-DIDEOXYGALACTOSE TRANSAMINASE"/>
    <property type="match status" value="1"/>
</dbReference>
<accession>A0A1M6AX96</accession>
<dbReference type="Proteomes" id="UP000184310">
    <property type="component" value="Unassembled WGS sequence"/>
</dbReference>
<organism evidence="4 5">
    <name type="scientific">Clostridium cavendishii DSM 21758</name>
    <dbReference type="NCBI Taxonomy" id="1121302"/>
    <lineage>
        <taxon>Bacteria</taxon>
        <taxon>Bacillati</taxon>
        <taxon>Bacillota</taxon>
        <taxon>Clostridia</taxon>
        <taxon>Eubacteriales</taxon>
        <taxon>Clostridiaceae</taxon>
        <taxon>Clostridium</taxon>
    </lineage>
</organism>
<proteinExistence type="inferred from homology"/>
<dbReference type="PIRSF" id="PIRSF000390">
    <property type="entry name" value="PLP_StrS"/>
    <property type="match status" value="1"/>
</dbReference>
<sequence length="342" mass="39883">MSNLFNKKYCCFTGSGTTAIYLILKALNLQNKKIVYPTITCMAPVNAAVYAGYEPIFCDVSLNNYTMDLNSLKNILDEYDVGVVVPTHVYGHKCNMKEISKVAHEKGCFVLEDAAQTISLSEFSDASIMSFGHTKILETEQGGGAIFTDDERLYGNLKIEKALIKIKPKNINELFDTYREKYYYIMKNKQEGFNNYKEIYNLQINSKDTFIYDADENNEILEKVKDIDVIIKERNKRGKLYEKYLDNSLVDKAQGMYDVLWRYSFLYKGNREKLLEKVREKNIDISSWYPALYHFYLGEKKQEFLNSKIVEEKIVNLWVNVNRAEEKIKQDIQIINEIMRKV</sequence>
<dbReference type="EMBL" id="FQZB01000003">
    <property type="protein sequence ID" value="SHI41105.1"/>
    <property type="molecule type" value="Genomic_DNA"/>
</dbReference>
<dbReference type="GO" id="GO:0000271">
    <property type="term" value="P:polysaccharide biosynthetic process"/>
    <property type="evidence" value="ECO:0007669"/>
    <property type="project" value="TreeGrafter"/>
</dbReference>
<dbReference type="GO" id="GO:0008483">
    <property type="term" value="F:transaminase activity"/>
    <property type="evidence" value="ECO:0007669"/>
    <property type="project" value="TreeGrafter"/>
</dbReference>
<keyword evidence="5" id="KW-1185">Reference proteome</keyword>
<dbReference type="AlphaFoldDB" id="A0A1M6AX96"/>
<evidence type="ECO:0000256" key="1">
    <source>
        <dbReference type="PIRSR" id="PIRSR000390-1"/>
    </source>
</evidence>
<evidence type="ECO:0000256" key="3">
    <source>
        <dbReference type="RuleBase" id="RU004508"/>
    </source>
</evidence>
<dbReference type="Gene3D" id="3.40.640.10">
    <property type="entry name" value="Type I PLP-dependent aspartate aminotransferase-like (Major domain)"/>
    <property type="match status" value="1"/>
</dbReference>
<feature type="active site" description="Proton acceptor" evidence="1">
    <location>
        <position position="135"/>
    </location>
</feature>
<dbReference type="Gene3D" id="3.90.1150.10">
    <property type="entry name" value="Aspartate Aminotransferase, domain 1"/>
    <property type="match status" value="1"/>
</dbReference>
<dbReference type="PANTHER" id="PTHR30244">
    <property type="entry name" value="TRANSAMINASE"/>
    <property type="match status" value="1"/>
</dbReference>
<dbReference type="InterPro" id="IPR015422">
    <property type="entry name" value="PyrdxlP-dep_Trfase_small"/>
</dbReference>
<evidence type="ECO:0000313" key="4">
    <source>
        <dbReference type="EMBL" id="SHI41105.1"/>
    </source>
</evidence>
<dbReference type="OrthoDB" id="9810913at2"/>
<feature type="modified residue" description="N6-(pyridoxal phosphate)lysine" evidence="2">
    <location>
        <position position="135"/>
    </location>
</feature>
<dbReference type="Pfam" id="PF01041">
    <property type="entry name" value="DegT_DnrJ_EryC1"/>
    <property type="match status" value="1"/>
</dbReference>
<dbReference type="SUPFAM" id="SSF53383">
    <property type="entry name" value="PLP-dependent transferases"/>
    <property type="match status" value="1"/>
</dbReference>
<gene>
    <name evidence="4" type="ORF">SAMN02745163_00202</name>
</gene>
<reference evidence="4 5" key="1">
    <citation type="submission" date="2016-11" db="EMBL/GenBank/DDBJ databases">
        <authorList>
            <person name="Jaros S."/>
            <person name="Januszkiewicz K."/>
            <person name="Wedrychowicz H."/>
        </authorList>
    </citation>
    <scope>NUCLEOTIDE SEQUENCE [LARGE SCALE GENOMIC DNA]</scope>
    <source>
        <strain evidence="4 5">DSM 21758</strain>
    </source>
</reference>
<dbReference type="InterPro" id="IPR015424">
    <property type="entry name" value="PyrdxlP-dep_Trfase"/>
</dbReference>
<name>A0A1M6AX96_9CLOT</name>
<evidence type="ECO:0000256" key="2">
    <source>
        <dbReference type="PIRSR" id="PIRSR000390-2"/>
    </source>
</evidence>
<comment type="similarity">
    <text evidence="3">Belongs to the DegT/DnrJ/EryC1 family.</text>
</comment>
<dbReference type="GO" id="GO:0030170">
    <property type="term" value="F:pyridoxal phosphate binding"/>
    <property type="evidence" value="ECO:0007669"/>
    <property type="project" value="TreeGrafter"/>
</dbReference>
<protein>
    <submittedName>
        <fullName evidence="4">dTDP-4-amino-4,6-dideoxygalactose transaminase</fullName>
    </submittedName>
</protein>
<dbReference type="STRING" id="1121302.SAMN02745163_00202"/>
<dbReference type="InterPro" id="IPR015421">
    <property type="entry name" value="PyrdxlP-dep_Trfase_major"/>
</dbReference>
<keyword evidence="2 3" id="KW-0663">Pyridoxal phosphate</keyword>
<evidence type="ECO:0000313" key="5">
    <source>
        <dbReference type="Proteomes" id="UP000184310"/>
    </source>
</evidence>
<dbReference type="InterPro" id="IPR000653">
    <property type="entry name" value="DegT/StrS_aminotransferase"/>
</dbReference>